<sequence>MWSCRGANAILALLALIFSIPSGGGSLAAFLALQPQLTAFIESMDKVWDWLKAVARGGKALVGALEVAAVILPAHVAYTAKLYREDSIMLEADQAWGYPVPEGRS</sequence>
<comment type="caution">
    <text evidence="1">The sequence shown here is derived from an EMBL/GenBank/DDBJ whole genome shotgun (WGS) entry which is preliminary data.</text>
</comment>
<gene>
    <name evidence="1" type="ORF">SDC9_198570</name>
</gene>
<protein>
    <submittedName>
        <fullName evidence="1">Uncharacterized protein</fullName>
    </submittedName>
</protein>
<dbReference type="AlphaFoldDB" id="A0A645III6"/>
<name>A0A645III6_9ZZZZ</name>
<accession>A0A645III6</accession>
<evidence type="ECO:0000313" key="1">
    <source>
        <dbReference type="EMBL" id="MPN50930.1"/>
    </source>
</evidence>
<organism evidence="1">
    <name type="scientific">bioreactor metagenome</name>
    <dbReference type="NCBI Taxonomy" id="1076179"/>
    <lineage>
        <taxon>unclassified sequences</taxon>
        <taxon>metagenomes</taxon>
        <taxon>ecological metagenomes</taxon>
    </lineage>
</organism>
<dbReference type="EMBL" id="VSSQ01115537">
    <property type="protein sequence ID" value="MPN50930.1"/>
    <property type="molecule type" value="Genomic_DNA"/>
</dbReference>
<proteinExistence type="predicted"/>
<reference evidence="1" key="1">
    <citation type="submission" date="2019-08" db="EMBL/GenBank/DDBJ databases">
        <authorList>
            <person name="Kucharzyk K."/>
            <person name="Murdoch R.W."/>
            <person name="Higgins S."/>
            <person name="Loffler F."/>
        </authorList>
    </citation>
    <scope>NUCLEOTIDE SEQUENCE</scope>
</reference>